<sequence>MASQRTVVVLGASYGGNHAARILSQSLPQDWRVILIDRNSHMNHLYVLPRMATLPQHAHKAFIPYTNILTNDESSPRHLFLNAQITSLSEHSLTLSKSFPEYGIVGAEGEPATLHFDYAVYALGSHLPSPINLWGPVCENDEGKAHDGSKASGIRWLERFREYLNATRSVLVVGGGALGIQYASDIKDVFPSMHVTLLHSRSQLLPRFDSDMHEEILSTLTGMGIDVILGERLDLASPPKETMSEDDVPERIVRTQSGREIQAGLVLLCTGQTPNTALMQSVVPGSIVSEGPAKGSIGVKRTMQVGVPRPHDVDSLPLSTSSSGDSPEQDEFDGEFDGEESFDVPYPHLFAIGDAADAFGAINAGHTAYYQADVAANNILKLVAAEHDGTPLDSVELEEYHPGEPAIKVSLGLHKSLYQVQGVVGTKTDVTEDLDAPLMWKMYGIEPTEEGMQL</sequence>
<gene>
    <name evidence="1" type="ORF">BDY19DRAFT_895578</name>
</gene>
<proteinExistence type="predicted"/>
<evidence type="ECO:0000313" key="1">
    <source>
        <dbReference type="EMBL" id="KAI0086027.1"/>
    </source>
</evidence>
<keyword evidence="2" id="KW-1185">Reference proteome</keyword>
<dbReference type="Proteomes" id="UP001055072">
    <property type="component" value="Unassembled WGS sequence"/>
</dbReference>
<comment type="caution">
    <text evidence="1">The sequence shown here is derived from an EMBL/GenBank/DDBJ whole genome shotgun (WGS) entry which is preliminary data.</text>
</comment>
<name>A0ACB8TVH4_9APHY</name>
<accession>A0ACB8TVH4</accession>
<evidence type="ECO:0000313" key="2">
    <source>
        <dbReference type="Proteomes" id="UP001055072"/>
    </source>
</evidence>
<protein>
    <submittedName>
        <fullName evidence="1">Uncharacterized protein</fullName>
    </submittedName>
</protein>
<reference evidence="1" key="1">
    <citation type="journal article" date="2021" name="Environ. Microbiol.">
        <title>Gene family expansions and transcriptome signatures uncover fungal adaptations to wood decay.</title>
        <authorList>
            <person name="Hage H."/>
            <person name="Miyauchi S."/>
            <person name="Viragh M."/>
            <person name="Drula E."/>
            <person name="Min B."/>
            <person name="Chaduli D."/>
            <person name="Navarro D."/>
            <person name="Favel A."/>
            <person name="Norest M."/>
            <person name="Lesage-Meessen L."/>
            <person name="Balint B."/>
            <person name="Merenyi Z."/>
            <person name="de Eugenio L."/>
            <person name="Morin E."/>
            <person name="Martinez A.T."/>
            <person name="Baldrian P."/>
            <person name="Stursova M."/>
            <person name="Martinez M.J."/>
            <person name="Novotny C."/>
            <person name="Magnuson J.K."/>
            <person name="Spatafora J.W."/>
            <person name="Maurice S."/>
            <person name="Pangilinan J."/>
            <person name="Andreopoulos W."/>
            <person name="LaButti K."/>
            <person name="Hundley H."/>
            <person name="Na H."/>
            <person name="Kuo A."/>
            <person name="Barry K."/>
            <person name="Lipzen A."/>
            <person name="Henrissat B."/>
            <person name="Riley R."/>
            <person name="Ahrendt S."/>
            <person name="Nagy L.G."/>
            <person name="Grigoriev I.V."/>
            <person name="Martin F."/>
            <person name="Rosso M.N."/>
        </authorList>
    </citation>
    <scope>NUCLEOTIDE SEQUENCE</scope>
    <source>
        <strain evidence="1">CBS 384.51</strain>
    </source>
</reference>
<organism evidence="1 2">
    <name type="scientific">Irpex rosettiformis</name>
    <dbReference type="NCBI Taxonomy" id="378272"/>
    <lineage>
        <taxon>Eukaryota</taxon>
        <taxon>Fungi</taxon>
        <taxon>Dikarya</taxon>
        <taxon>Basidiomycota</taxon>
        <taxon>Agaricomycotina</taxon>
        <taxon>Agaricomycetes</taxon>
        <taxon>Polyporales</taxon>
        <taxon>Irpicaceae</taxon>
        <taxon>Irpex</taxon>
    </lineage>
</organism>
<dbReference type="EMBL" id="MU274926">
    <property type="protein sequence ID" value="KAI0086027.1"/>
    <property type="molecule type" value="Genomic_DNA"/>
</dbReference>